<gene>
    <name evidence="2" type="ORF">GA0116948_11259</name>
</gene>
<dbReference type="SUPFAM" id="SSF51445">
    <property type="entry name" value="(Trans)glycosidases"/>
    <property type="match status" value="1"/>
</dbReference>
<dbReference type="Gene3D" id="3.20.20.80">
    <property type="entry name" value="Glycosidases"/>
    <property type="match status" value="1"/>
</dbReference>
<keyword evidence="3" id="KW-1185">Reference proteome</keyword>
<accession>A0A1C4F853</accession>
<dbReference type="AlphaFoldDB" id="A0A1C4F853"/>
<feature type="signal peptide" evidence="1">
    <location>
        <begin position="1"/>
        <end position="27"/>
    </location>
</feature>
<evidence type="ECO:0000313" key="3">
    <source>
        <dbReference type="Proteomes" id="UP000242818"/>
    </source>
</evidence>
<keyword evidence="1" id="KW-0732">Signal</keyword>
<dbReference type="OrthoDB" id="2569184at2"/>
<dbReference type="Proteomes" id="UP000242818">
    <property type="component" value="Unassembled WGS sequence"/>
</dbReference>
<dbReference type="InterPro" id="IPR017853">
    <property type="entry name" value="GH"/>
</dbReference>
<evidence type="ECO:0008006" key="4">
    <source>
        <dbReference type="Google" id="ProtNLM"/>
    </source>
</evidence>
<dbReference type="STRING" id="1335309.GA0116948_11259"/>
<protein>
    <recommendedName>
        <fullName evidence="4">Glycoside hydrolase family 42 N-terminal domain-containing protein</fullName>
    </recommendedName>
</protein>
<feature type="chain" id="PRO_5008691696" description="Glycoside hydrolase family 42 N-terminal domain-containing protein" evidence="1">
    <location>
        <begin position="28"/>
        <end position="452"/>
    </location>
</feature>
<proteinExistence type="predicted"/>
<evidence type="ECO:0000256" key="1">
    <source>
        <dbReference type="SAM" id="SignalP"/>
    </source>
</evidence>
<dbReference type="EMBL" id="FMAR01000012">
    <property type="protein sequence ID" value="SCC51691.1"/>
    <property type="molecule type" value="Genomic_DNA"/>
</dbReference>
<sequence>MLPKLGNQIRMLGFWAVGLLSVSNAQAQWKQDRFIIGTFYDPRMPGPEDAPNMADTTIYTKKIALVKAAYFNLMTGMDHTYNPRFVDYKLRVMSSLGLKTLLMNEVSWAKGNNSYSNAKANQWLSTTTTMSAPKKRAFEGYFVYDEPSVSRQDDIKNWINYIKSSDPNKLAYVNLLNVNSFPSCSSYESYLDDYLSARDFKLDVASFDFYPFVNNGQLRPNYFYNLRILQDKAKGRPVWCYVLTTKHATYDEINEYKMNFMIFAPLAYGVKGILYFTYATIPGATWGEALVDLNDKPTKKYYQVQKVNRFLSKVWGPIAMSSANLGVFHVSKQPFTSQDIDDSQILDKKTLLISDISNENMMAGIFKSQNNAGEYNLMIVNKLDNMVSKVKITLKGNFQNKVSASVPYSTYKSGNKAFNQVTTTYNSSSKTTSVILDFDAGEGRILKVRGPK</sequence>
<reference evidence="2 3" key="1">
    <citation type="submission" date="2016-08" db="EMBL/GenBank/DDBJ databases">
        <authorList>
            <person name="Seilhamer J.J."/>
        </authorList>
    </citation>
    <scope>NUCLEOTIDE SEQUENCE [LARGE SCALE GENOMIC DNA]</scope>
    <source>
        <strain evidence="2 3">A37T2</strain>
    </source>
</reference>
<organism evidence="2 3">
    <name type="scientific">Chitinophaga costaii</name>
    <dbReference type="NCBI Taxonomy" id="1335309"/>
    <lineage>
        <taxon>Bacteria</taxon>
        <taxon>Pseudomonadati</taxon>
        <taxon>Bacteroidota</taxon>
        <taxon>Chitinophagia</taxon>
        <taxon>Chitinophagales</taxon>
        <taxon>Chitinophagaceae</taxon>
        <taxon>Chitinophaga</taxon>
    </lineage>
</organism>
<name>A0A1C4F853_9BACT</name>
<dbReference type="RefSeq" id="WP_089713899.1">
    <property type="nucleotide sequence ID" value="NZ_FMAR01000012.1"/>
</dbReference>
<evidence type="ECO:0000313" key="2">
    <source>
        <dbReference type="EMBL" id="SCC51691.1"/>
    </source>
</evidence>